<dbReference type="SUPFAM" id="SSF56784">
    <property type="entry name" value="HAD-like"/>
    <property type="match status" value="1"/>
</dbReference>
<dbReference type="EC" id="3.11.1.1" evidence="2"/>
<dbReference type="Gene3D" id="3.40.50.1000">
    <property type="entry name" value="HAD superfamily/HAD-like"/>
    <property type="match status" value="1"/>
</dbReference>
<dbReference type="InterPro" id="IPR006323">
    <property type="entry name" value="Phosphonoacetald_hydro"/>
</dbReference>
<dbReference type="GO" id="GO:0005829">
    <property type="term" value="C:cytosol"/>
    <property type="evidence" value="ECO:0007669"/>
    <property type="project" value="TreeGrafter"/>
</dbReference>
<dbReference type="InterPro" id="IPR036412">
    <property type="entry name" value="HAD-like_sf"/>
</dbReference>
<dbReference type="GO" id="GO:0000287">
    <property type="term" value="F:magnesium ion binding"/>
    <property type="evidence" value="ECO:0007669"/>
    <property type="project" value="UniProtKB-UniRule"/>
</dbReference>
<feature type="binding site" evidence="2">
    <location>
        <position position="8"/>
    </location>
    <ligand>
        <name>Mg(2+)</name>
        <dbReference type="ChEBI" id="CHEBI:18420"/>
    </ligand>
</feature>
<name>A0A1L8RFP5_9ENTE</name>
<feature type="binding site" evidence="2">
    <location>
        <position position="10"/>
    </location>
    <ligand>
        <name>Mg(2+)</name>
        <dbReference type="ChEBI" id="CHEBI:18420"/>
    </ligand>
</feature>
<dbReference type="SFLD" id="SFLDS00003">
    <property type="entry name" value="Haloacid_Dehalogenase"/>
    <property type="match status" value="1"/>
</dbReference>
<feature type="active site" description="Schiff-base intermediate with substrate" evidence="2">
    <location>
        <position position="49"/>
    </location>
</feature>
<keyword evidence="2 3" id="KW-0378">Hydrolase</keyword>
<evidence type="ECO:0000256" key="1">
    <source>
        <dbReference type="ARBA" id="ARBA00023270"/>
    </source>
</evidence>
<keyword evidence="2" id="KW-0460">Magnesium</keyword>
<dbReference type="STRING" id="214095.RU97_GL001954"/>
<evidence type="ECO:0000313" key="4">
    <source>
        <dbReference type="Proteomes" id="UP000181884"/>
    </source>
</evidence>
<dbReference type="GO" id="GO:0050194">
    <property type="term" value="F:phosphonoacetaldehyde hydrolase activity"/>
    <property type="evidence" value="ECO:0007669"/>
    <property type="project" value="UniProtKB-UniRule"/>
</dbReference>
<dbReference type="Proteomes" id="UP000181884">
    <property type="component" value="Unassembled WGS sequence"/>
</dbReference>
<feature type="binding site" evidence="2">
    <location>
        <position position="183"/>
    </location>
    <ligand>
        <name>Mg(2+)</name>
        <dbReference type="ChEBI" id="CHEBI:18420"/>
    </ligand>
</feature>
<comment type="similarity">
    <text evidence="2">Belongs to the HAD-like hydrolase superfamily. PhnX family.</text>
</comment>
<dbReference type="GO" id="GO:0019700">
    <property type="term" value="P:organic phosphonate catabolic process"/>
    <property type="evidence" value="ECO:0007669"/>
    <property type="project" value="InterPro"/>
</dbReference>
<comment type="cofactor">
    <cofactor evidence="2">
        <name>Mg(2+)</name>
        <dbReference type="ChEBI" id="CHEBI:18420"/>
    </cofactor>
    <text evidence="2">Binds 1 Mg(2+) ion per subunit.</text>
</comment>
<dbReference type="PANTHER" id="PTHR43434:SF19">
    <property type="entry name" value="PHOSPHONOACETALDEHYDE HYDROLASE"/>
    <property type="match status" value="1"/>
</dbReference>
<accession>A0A1L8RFP5</accession>
<dbReference type="HAMAP" id="MF_01375">
    <property type="entry name" value="PhnX"/>
    <property type="match status" value="1"/>
</dbReference>
<dbReference type="Gene3D" id="1.10.150.240">
    <property type="entry name" value="Putative phosphatase, domain 2"/>
    <property type="match status" value="1"/>
</dbReference>
<gene>
    <name evidence="2" type="primary">phnX</name>
    <name evidence="3" type="ORF">RU97_GL001954</name>
</gene>
<feature type="active site" description="Nucleophile" evidence="2">
    <location>
        <position position="8"/>
    </location>
</feature>
<dbReference type="GO" id="GO:0008967">
    <property type="term" value="F:phosphoglycolate phosphatase activity"/>
    <property type="evidence" value="ECO:0007669"/>
    <property type="project" value="TreeGrafter"/>
</dbReference>
<keyword evidence="4" id="KW-1185">Reference proteome</keyword>
<proteinExistence type="inferred from homology"/>
<dbReference type="PANTHER" id="PTHR43434">
    <property type="entry name" value="PHOSPHOGLYCOLATE PHOSPHATASE"/>
    <property type="match status" value="1"/>
</dbReference>
<organism evidence="3 4">
    <name type="scientific">Enterococcus canis</name>
    <dbReference type="NCBI Taxonomy" id="214095"/>
    <lineage>
        <taxon>Bacteria</taxon>
        <taxon>Bacillati</taxon>
        <taxon>Bacillota</taxon>
        <taxon>Bacilli</taxon>
        <taxon>Lactobacillales</taxon>
        <taxon>Enterococcaceae</taxon>
        <taxon>Enterococcus</taxon>
    </lineage>
</organism>
<dbReference type="EMBL" id="JXKH01000004">
    <property type="protein sequence ID" value="OJG18557.1"/>
    <property type="molecule type" value="Genomic_DNA"/>
</dbReference>
<comment type="subunit">
    <text evidence="2">Homodimer.</text>
</comment>
<protein>
    <recommendedName>
        <fullName evidence="2">Phosphonoacetaldehyde hydrolase</fullName>
        <shortName evidence="2">Phosphonatase</shortName>
        <ecNumber evidence="2">3.11.1.1</ecNumber>
    </recommendedName>
    <alternativeName>
        <fullName evidence="2">Phosphonoacetaldehyde phosphonohydrolase</fullName>
    </alternativeName>
</protein>
<dbReference type="RefSeq" id="WP_067394451.1">
    <property type="nucleotide sequence ID" value="NZ_JXKH01000004.1"/>
</dbReference>
<dbReference type="InterPro" id="IPR023214">
    <property type="entry name" value="HAD_sf"/>
</dbReference>
<comment type="function">
    <text evidence="2">Involved in phosphonate degradation.</text>
</comment>
<reference evidence="3 4" key="1">
    <citation type="submission" date="2014-12" db="EMBL/GenBank/DDBJ databases">
        <title>Draft genome sequences of 29 type strains of Enterococci.</title>
        <authorList>
            <person name="Zhong Z."/>
            <person name="Sun Z."/>
            <person name="Liu W."/>
            <person name="Zhang W."/>
            <person name="Zhang H."/>
        </authorList>
    </citation>
    <scope>NUCLEOTIDE SEQUENCE [LARGE SCALE GENOMIC DNA]</scope>
    <source>
        <strain evidence="3 4">DSM 17029</strain>
    </source>
</reference>
<comment type="catalytic activity">
    <reaction evidence="2">
        <text>phosphonoacetaldehyde + H2O = acetaldehyde + phosphate + H(+)</text>
        <dbReference type="Rhea" id="RHEA:18905"/>
        <dbReference type="ChEBI" id="CHEBI:15343"/>
        <dbReference type="ChEBI" id="CHEBI:15377"/>
        <dbReference type="ChEBI" id="CHEBI:15378"/>
        <dbReference type="ChEBI" id="CHEBI:43474"/>
        <dbReference type="ChEBI" id="CHEBI:58383"/>
        <dbReference type="EC" id="3.11.1.1"/>
    </reaction>
</comment>
<sequence length="260" mass="28234">MIRGVIFDWAGTTVDDGCLAPVAAFQTAFQQAGIQLTETEIRKPMGLLKIDHIKTLLALPRVEKQWQDRYGTVPTELAAQKIYQDFEEALFATLSTYTAPKEGLLRTVHWLRKHHIKIGSTTGYTREMMAVVAAGAHEAGYQPDFLVTPDDVAGVGRPAPDMIFQNLALMGITEGARVIKVGDTSSDIKEGKNAGVISVGVIEGSSASQVTTPAFRALPLEQREALREAVAQTYYADGADYVIDRLADLPFLVKALNDGA</sequence>
<evidence type="ECO:0000313" key="3">
    <source>
        <dbReference type="EMBL" id="OJG18557.1"/>
    </source>
</evidence>
<keyword evidence="2" id="KW-0479">Metal-binding</keyword>
<comment type="caution">
    <text evidence="3">The sequence shown here is derived from an EMBL/GenBank/DDBJ whole genome shotgun (WGS) entry which is preliminary data.</text>
</comment>
<keyword evidence="1 2" id="KW-0704">Schiff base</keyword>
<dbReference type="NCBIfam" id="TIGR01422">
    <property type="entry name" value="phosphonatase"/>
    <property type="match status" value="1"/>
</dbReference>
<dbReference type="AlphaFoldDB" id="A0A1L8RFP5"/>
<dbReference type="Pfam" id="PF00702">
    <property type="entry name" value="Hydrolase"/>
    <property type="match status" value="1"/>
</dbReference>
<dbReference type="GO" id="GO:0006281">
    <property type="term" value="P:DNA repair"/>
    <property type="evidence" value="ECO:0007669"/>
    <property type="project" value="TreeGrafter"/>
</dbReference>
<dbReference type="InterPro" id="IPR050155">
    <property type="entry name" value="HAD-like_hydrolase_sf"/>
</dbReference>
<evidence type="ECO:0000256" key="2">
    <source>
        <dbReference type="HAMAP-Rule" id="MF_01375"/>
    </source>
</evidence>
<dbReference type="SFLD" id="SFLDG01129">
    <property type="entry name" value="C1.5:_HAD__Beta-PGM__Phosphata"/>
    <property type="match status" value="1"/>
</dbReference>
<dbReference type="InterPro" id="IPR023198">
    <property type="entry name" value="PGP-like_dom2"/>
</dbReference>